<keyword evidence="3 6" id="KW-0812">Transmembrane</keyword>
<protein>
    <recommendedName>
        <fullName evidence="6">TVP38/TMEM64 family membrane protein</fullName>
    </recommendedName>
</protein>
<keyword evidence="9" id="KW-1185">Reference proteome</keyword>
<evidence type="ECO:0000256" key="6">
    <source>
        <dbReference type="RuleBase" id="RU366058"/>
    </source>
</evidence>
<dbReference type="AlphaFoldDB" id="A0A1M6IZ60"/>
<feature type="transmembrane region" description="Helical" evidence="6">
    <location>
        <begin position="140"/>
        <end position="160"/>
    </location>
</feature>
<feature type="transmembrane region" description="Helical" evidence="6">
    <location>
        <begin position="172"/>
        <end position="192"/>
    </location>
</feature>
<name>A0A1M6IZ60_9FIRM</name>
<evidence type="ECO:0000256" key="5">
    <source>
        <dbReference type="ARBA" id="ARBA00023136"/>
    </source>
</evidence>
<evidence type="ECO:0000256" key="1">
    <source>
        <dbReference type="ARBA" id="ARBA00004651"/>
    </source>
</evidence>
<comment type="subcellular location">
    <subcellularLocation>
        <location evidence="1 6">Cell membrane</location>
        <topology evidence="1 6">Multi-pass membrane protein</topology>
    </subcellularLocation>
</comment>
<dbReference type="PANTHER" id="PTHR12677">
    <property type="entry name" value="GOLGI APPARATUS MEMBRANE PROTEIN TVP38-RELATED"/>
    <property type="match status" value="1"/>
</dbReference>
<feature type="domain" description="VTT" evidence="7">
    <location>
        <begin position="71"/>
        <end position="186"/>
    </location>
</feature>
<dbReference type="EMBL" id="FQYT01000020">
    <property type="protein sequence ID" value="SHJ39657.1"/>
    <property type="molecule type" value="Genomic_DNA"/>
</dbReference>
<feature type="transmembrane region" description="Helical" evidence="6">
    <location>
        <begin position="54"/>
        <end position="83"/>
    </location>
</feature>
<dbReference type="OrthoDB" id="371137at2"/>
<organism evidence="8 9">
    <name type="scientific">Parasporobacterium paucivorans DSM 15970</name>
    <dbReference type="NCBI Taxonomy" id="1122934"/>
    <lineage>
        <taxon>Bacteria</taxon>
        <taxon>Bacillati</taxon>
        <taxon>Bacillota</taxon>
        <taxon>Clostridia</taxon>
        <taxon>Lachnospirales</taxon>
        <taxon>Lachnospiraceae</taxon>
        <taxon>Parasporobacterium</taxon>
    </lineage>
</organism>
<evidence type="ECO:0000313" key="8">
    <source>
        <dbReference type="EMBL" id="SHJ39657.1"/>
    </source>
</evidence>
<dbReference type="Proteomes" id="UP000184342">
    <property type="component" value="Unassembled WGS sequence"/>
</dbReference>
<evidence type="ECO:0000256" key="3">
    <source>
        <dbReference type="ARBA" id="ARBA00022692"/>
    </source>
</evidence>
<dbReference type="GO" id="GO:0005886">
    <property type="term" value="C:plasma membrane"/>
    <property type="evidence" value="ECO:0007669"/>
    <property type="project" value="UniProtKB-SubCell"/>
</dbReference>
<gene>
    <name evidence="8" type="ORF">SAMN02745691_01872</name>
</gene>
<dbReference type="PANTHER" id="PTHR12677:SF49">
    <property type="entry name" value="TVP38_TMEM64 FAMILY MEMBRANE PROTEIN"/>
    <property type="match status" value="1"/>
</dbReference>
<evidence type="ECO:0000313" key="9">
    <source>
        <dbReference type="Proteomes" id="UP000184342"/>
    </source>
</evidence>
<dbReference type="InterPro" id="IPR032816">
    <property type="entry name" value="VTT_dom"/>
</dbReference>
<proteinExistence type="inferred from homology"/>
<dbReference type="RefSeq" id="WP_073994155.1">
    <property type="nucleotide sequence ID" value="NZ_FQYT01000020.1"/>
</dbReference>
<feature type="transmembrane region" description="Helical" evidence="6">
    <location>
        <begin position="90"/>
        <end position="107"/>
    </location>
</feature>
<comment type="similarity">
    <text evidence="6">Belongs to the TVP38/TMEM64 family.</text>
</comment>
<evidence type="ECO:0000256" key="2">
    <source>
        <dbReference type="ARBA" id="ARBA00022475"/>
    </source>
</evidence>
<accession>A0A1M6IZ60</accession>
<comment type="caution">
    <text evidence="6">Lacks conserved residue(s) required for the propagation of feature annotation.</text>
</comment>
<dbReference type="STRING" id="1122934.SAMN02745691_01872"/>
<sequence>MKKRISWLGDHKKVLLLLSTALLIALMAYGYTQGIFTNQNRMEAFLNRCGIMAPLIFLAIQAVQVVVPILPGAVGCLFGVVFFGPVKGFIYNYLGICIGSMLAFMIARKYGTGFVQKMTGSRFFEKYNRYLLKENQFEKMFALLIFLPVAPDDFLCYLAGVSRMPFKKFTAIILLGKPAAIYIYSLGLSRIFEMMLRAIS</sequence>
<evidence type="ECO:0000259" key="7">
    <source>
        <dbReference type="Pfam" id="PF09335"/>
    </source>
</evidence>
<keyword evidence="5 6" id="KW-0472">Membrane</keyword>
<evidence type="ECO:0000256" key="4">
    <source>
        <dbReference type="ARBA" id="ARBA00022989"/>
    </source>
</evidence>
<keyword evidence="2 6" id="KW-1003">Cell membrane</keyword>
<dbReference type="Pfam" id="PF09335">
    <property type="entry name" value="VTT_dom"/>
    <property type="match status" value="1"/>
</dbReference>
<dbReference type="InterPro" id="IPR015414">
    <property type="entry name" value="TMEM64"/>
</dbReference>
<reference evidence="8 9" key="1">
    <citation type="submission" date="2016-11" db="EMBL/GenBank/DDBJ databases">
        <authorList>
            <person name="Jaros S."/>
            <person name="Januszkiewicz K."/>
            <person name="Wedrychowicz H."/>
        </authorList>
    </citation>
    <scope>NUCLEOTIDE SEQUENCE [LARGE SCALE GENOMIC DNA]</scope>
    <source>
        <strain evidence="8 9">DSM 15970</strain>
    </source>
</reference>
<keyword evidence="4 6" id="KW-1133">Transmembrane helix</keyword>